<feature type="transmembrane region" description="Helical" evidence="10">
    <location>
        <begin position="139"/>
        <end position="163"/>
    </location>
</feature>
<evidence type="ECO:0000256" key="4">
    <source>
        <dbReference type="ARBA" id="ARBA00022519"/>
    </source>
</evidence>
<evidence type="ECO:0000256" key="7">
    <source>
        <dbReference type="ARBA" id="ARBA00022989"/>
    </source>
</evidence>
<dbReference type="InterPro" id="IPR001851">
    <property type="entry name" value="ABC_transp_permease"/>
</dbReference>
<comment type="caution">
    <text evidence="11">The sequence shown here is derived from an EMBL/GenBank/DDBJ whole genome shotgun (WGS) entry which is preliminary data.</text>
</comment>
<feature type="transmembrane region" description="Helical" evidence="10">
    <location>
        <begin position="273"/>
        <end position="293"/>
    </location>
</feature>
<keyword evidence="2" id="KW-0813">Transport</keyword>
<dbReference type="GO" id="GO:0042941">
    <property type="term" value="P:D-alanine transmembrane transport"/>
    <property type="evidence" value="ECO:0007669"/>
    <property type="project" value="TreeGrafter"/>
</dbReference>
<evidence type="ECO:0000256" key="9">
    <source>
        <dbReference type="ARBA" id="ARBA00037998"/>
    </source>
</evidence>
<keyword evidence="6" id="KW-0029">Amino-acid transport</keyword>
<dbReference type="GO" id="GO:0015190">
    <property type="term" value="F:L-leucine transmembrane transporter activity"/>
    <property type="evidence" value="ECO:0007669"/>
    <property type="project" value="TreeGrafter"/>
</dbReference>
<accession>A0A2M8QB07</accession>
<evidence type="ECO:0000313" key="11">
    <source>
        <dbReference type="EMBL" id="PJF46981.1"/>
    </source>
</evidence>
<proteinExistence type="inferred from homology"/>
<dbReference type="PANTHER" id="PTHR11795:SF371">
    <property type="entry name" value="HIGH-AFFINITY BRANCHED-CHAIN AMINO ACID TRANSPORT SYSTEM PERMEASE PROTEIN LIVH"/>
    <property type="match status" value="1"/>
</dbReference>
<dbReference type="GO" id="GO:0015188">
    <property type="term" value="F:L-isoleucine transmembrane transporter activity"/>
    <property type="evidence" value="ECO:0007669"/>
    <property type="project" value="TreeGrafter"/>
</dbReference>
<dbReference type="EMBL" id="PGTN01000076">
    <property type="protein sequence ID" value="PJF46981.1"/>
    <property type="molecule type" value="Genomic_DNA"/>
</dbReference>
<evidence type="ECO:0000256" key="6">
    <source>
        <dbReference type="ARBA" id="ARBA00022970"/>
    </source>
</evidence>
<comment type="subcellular location">
    <subcellularLocation>
        <location evidence="1">Cell membrane</location>
        <topology evidence="1">Multi-pass membrane protein</topology>
    </subcellularLocation>
</comment>
<keyword evidence="4" id="KW-0997">Cell inner membrane</keyword>
<keyword evidence="7 10" id="KW-1133">Transmembrane helix</keyword>
<dbReference type="GO" id="GO:0015192">
    <property type="term" value="F:L-phenylalanine transmembrane transporter activity"/>
    <property type="evidence" value="ECO:0007669"/>
    <property type="project" value="TreeGrafter"/>
</dbReference>
<dbReference type="GO" id="GO:0005886">
    <property type="term" value="C:plasma membrane"/>
    <property type="evidence" value="ECO:0007669"/>
    <property type="project" value="UniProtKB-SubCell"/>
</dbReference>
<dbReference type="PANTHER" id="PTHR11795">
    <property type="entry name" value="BRANCHED-CHAIN AMINO ACID TRANSPORT SYSTEM PERMEASE PROTEIN LIVH"/>
    <property type="match status" value="1"/>
</dbReference>
<sequence>MLTPAYIAQQFINALNMGSIYALVAIGLTVVYGILRLINFAHGDMMTLGAYLGLAVLTALALPAWAALLIPMLVVGALGVLIERLAYRPLRGAPEVAMLITSLAISSLIQNGATMTLTAQPRPVRLPAELTQRVDVLGVNFAVMDVVIVGLAVALMIALTLFVQRTTLGIAMRACSENVRVTQLMGVDVNRVIAVAFAISAGLAAVAGVLWSGKFGLVDPFTGFVPGLKAFVAAVIGGIGNIPGAMLGGYLLGFAEVFFVAFTPPEVSGYRDAFVFVLLLVVLLVRPTGLLGAREVNRA</sequence>
<protein>
    <submittedName>
        <fullName evidence="11">Branched-chain amino acid ABC transporter permease</fullName>
    </submittedName>
</protein>
<feature type="transmembrane region" description="Helical" evidence="10">
    <location>
        <begin position="99"/>
        <end position="119"/>
    </location>
</feature>
<evidence type="ECO:0000256" key="1">
    <source>
        <dbReference type="ARBA" id="ARBA00004651"/>
    </source>
</evidence>
<keyword evidence="5 10" id="KW-0812">Transmembrane</keyword>
<evidence type="ECO:0000256" key="2">
    <source>
        <dbReference type="ARBA" id="ARBA00022448"/>
    </source>
</evidence>
<feature type="transmembrane region" description="Helical" evidence="10">
    <location>
        <begin position="192"/>
        <end position="211"/>
    </location>
</feature>
<feature type="transmembrane region" description="Helical" evidence="10">
    <location>
        <begin position="45"/>
        <end position="62"/>
    </location>
</feature>
<keyword evidence="3" id="KW-1003">Cell membrane</keyword>
<comment type="similarity">
    <text evidence="9">Belongs to the binding-protein-dependent transport system permease family. LivHM subfamily.</text>
</comment>
<evidence type="ECO:0000256" key="3">
    <source>
        <dbReference type="ARBA" id="ARBA00022475"/>
    </source>
</evidence>
<dbReference type="Proteomes" id="UP000230790">
    <property type="component" value="Unassembled WGS sequence"/>
</dbReference>
<gene>
    <name evidence="11" type="ORF">CUN48_10965</name>
</gene>
<organism evidence="11 12">
    <name type="scientific">Candidatus Thermofonsia Clade 3 bacterium</name>
    <dbReference type="NCBI Taxonomy" id="2364212"/>
    <lineage>
        <taxon>Bacteria</taxon>
        <taxon>Bacillati</taxon>
        <taxon>Chloroflexota</taxon>
        <taxon>Candidatus Thermofontia</taxon>
        <taxon>Candidatus Thermofonsia Clade 3</taxon>
    </lineage>
</organism>
<feature type="transmembrane region" description="Helical" evidence="10">
    <location>
        <begin position="231"/>
        <end position="261"/>
    </location>
</feature>
<evidence type="ECO:0000313" key="12">
    <source>
        <dbReference type="Proteomes" id="UP000230790"/>
    </source>
</evidence>
<dbReference type="GO" id="GO:1903806">
    <property type="term" value="P:L-isoleucine import across plasma membrane"/>
    <property type="evidence" value="ECO:0007669"/>
    <property type="project" value="TreeGrafter"/>
</dbReference>
<dbReference type="InterPro" id="IPR052157">
    <property type="entry name" value="BCAA_transport_permease"/>
</dbReference>
<keyword evidence="8 10" id="KW-0472">Membrane</keyword>
<dbReference type="GO" id="GO:0005304">
    <property type="term" value="F:L-valine transmembrane transporter activity"/>
    <property type="evidence" value="ECO:0007669"/>
    <property type="project" value="TreeGrafter"/>
</dbReference>
<dbReference type="CDD" id="cd06582">
    <property type="entry name" value="TM_PBP1_LivH_like"/>
    <property type="match status" value="1"/>
</dbReference>
<name>A0A2M8QB07_9CHLR</name>
<evidence type="ECO:0000256" key="5">
    <source>
        <dbReference type="ARBA" id="ARBA00022692"/>
    </source>
</evidence>
<evidence type="ECO:0000256" key="10">
    <source>
        <dbReference type="SAM" id="Phobius"/>
    </source>
</evidence>
<feature type="transmembrane region" description="Helical" evidence="10">
    <location>
        <begin position="20"/>
        <end position="38"/>
    </location>
</feature>
<evidence type="ECO:0000256" key="8">
    <source>
        <dbReference type="ARBA" id="ARBA00023136"/>
    </source>
</evidence>
<reference evidence="11 12" key="1">
    <citation type="submission" date="2017-11" db="EMBL/GenBank/DDBJ databases">
        <title>Evolution of Phototrophy in the Chloroflexi Phylum Driven by Horizontal Gene Transfer.</title>
        <authorList>
            <person name="Ward L.M."/>
            <person name="Hemp J."/>
            <person name="Shih P.M."/>
            <person name="Mcglynn S.E."/>
            <person name="Fischer W."/>
        </authorList>
    </citation>
    <scope>NUCLEOTIDE SEQUENCE [LARGE SCALE GENOMIC DNA]</scope>
    <source>
        <strain evidence="11">JP3_7</strain>
    </source>
</reference>
<dbReference type="Pfam" id="PF02653">
    <property type="entry name" value="BPD_transp_2"/>
    <property type="match status" value="1"/>
</dbReference>
<dbReference type="GO" id="GO:0015808">
    <property type="term" value="P:L-alanine transport"/>
    <property type="evidence" value="ECO:0007669"/>
    <property type="project" value="TreeGrafter"/>
</dbReference>
<dbReference type="AlphaFoldDB" id="A0A2M8QB07"/>